<evidence type="ECO:0000256" key="1">
    <source>
        <dbReference type="SAM" id="MobiDB-lite"/>
    </source>
</evidence>
<protein>
    <recommendedName>
        <fullName evidence="4">ABC transporter Uup C-terminal domain-containing protein</fullName>
    </recommendedName>
</protein>
<gene>
    <name evidence="2" type="ORF">EOE48_27155</name>
</gene>
<evidence type="ECO:0000313" key="3">
    <source>
        <dbReference type="Proteomes" id="UP000286997"/>
    </source>
</evidence>
<dbReference type="AlphaFoldDB" id="A0A3S2YKJ0"/>
<comment type="caution">
    <text evidence="2">The sequence shown here is derived from an EMBL/GenBank/DDBJ whole genome shotgun (WGS) entry which is preliminary data.</text>
</comment>
<evidence type="ECO:0008006" key="4">
    <source>
        <dbReference type="Google" id="ProtNLM"/>
    </source>
</evidence>
<organism evidence="2 3">
    <name type="scientific">Methylobacterium oryzihabitans</name>
    <dbReference type="NCBI Taxonomy" id="2499852"/>
    <lineage>
        <taxon>Bacteria</taxon>
        <taxon>Pseudomonadati</taxon>
        <taxon>Pseudomonadota</taxon>
        <taxon>Alphaproteobacteria</taxon>
        <taxon>Hyphomicrobiales</taxon>
        <taxon>Methylobacteriaceae</taxon>
        <taxon>Methylobacterium</taxon>
    </lineage>
</organism>
<name>A0A3S2YKJ0_9HYPH</name>
<reference evidence="2 3" key="1">
    <citation type="submission" date="2019-01" db="EMBL/GenBank/DDBJ databases">
        <authorList>
            <person name="Chen W.-M."/>
        </authorList>
    </citation>
    <scope>NUCLEOTIDE SEQUENCE [LARGE SCALE GENOMIC DNA]</scope>
    <source>
        <strain evidence="2 3">TER-1</strain>
    </source>
</reference>
<evidence type="ECO:0000313" key="2">
    <source>
        <dbReference type="EMBL" id="RVU13135.1"/>
    </source>
</evidence>
<dbReference type="EMBL" id="SACP01000048">
    <property type="protein sequence ID" value="RVU13135.1"/>
    <property type="molecule type" value="Genomic_DNA"/>
</dbReference>
<sequence>MTRQGPSRLHLVGEADPVDALPGEAGRQRLRALRGQLRNQLVGLRQAVPAVGDADRAAFPEAADALDALRTDVERLAEAWDRLATLLSEEDG</sequence>
<feature type="region of interest" description="Disordered" evidence="1">
    <location>
        <begin position="1"/>
        <end position="23"/>
    </location>
</feature>
<dbReference type="RefSeq" id="WP_127734008.1">
    <property type="nucleotide sequence ID" value="NZ_SACP01000048.1"/>
</dbReference>
<accession>A0A3S2YKJ0</accession>
<dbReference type="Proteomes" id="UP000286997">
    <property type="component" value="Unassembled WGS sequence"/>
</dbReference>
<keyword evidence="3" id="KW-1185">Reference proteome</keyword>
<proteinExistence type="predicted"/>